<evidence type="ECO:0000313" key="2">
    <source>
        <dbReference type="Proteomes" id="UP000192257"/>
    </source>
</evidence>
<dbReference type="GeneID" id="39985288"/>
<keyword evidence="2" id="KW-1185">Reference proteome</keyword>
<name>A0A1X0NXL5_9TRYP</name>
<dbReference type="AlphaFoldDB" id="A0A1X0NXL5"/>
<dbReference type="EMBL" id="NBCO01000013">
    <property type="protein sequence ID" value="ORC89288.1"/>
    <property type="molecule type" value="Genomic_DNA"/>
</dbReference>
<protein>
    <submittedName>
        <fullName evidence="1">Uncharacterized protein</fullName>
    </submittedName>
</protein>
<gene>
    <name evidence="1" type="ORF">TM35_000132920</name>
</gene>
<dbReference type="RefSeq" id="XP_028883354.1">
    <property type="nucleotide sequence ID" value="XM_029025508.1"/>
</dbReference>
<organism evidence="1 2">
    <name type="scientific">Trypanosoma theileri</name>
    <dbReference type="NCBI Taxonomy" id="67003"/>
    <lineage>
        <taxon>Eukaryota</taxon>
        <taxon>Discoba</taxon>
        <taxon>Euglenozoa</taxon>
        <taxon>Kinetoplastea</taxon>
        <taxon>Metakinetoplastina</taxon>
        <taxon>Trypanosomatida</taxon>
        <taxon>Trypanosomatidae</taxon>
        <taxon>Trypanosoma</taxon>
    </lineage>
</organism>
<proteinExistence type="predicted"/>
<comment type="caution">
    <text evidence="1">The sequence shown here is derived from an EMBL/GenBank/DDBJ whole genome shotgun (WGS) entry which is preliminary data.</text>
</comment>
<accession>A0A1X0NXL5</accession>
<reference evidence="1 2" key="1">
    <citation type="submission" date="2017-03" db="EMBL/GenBank/DDBJ databases">
        <title>An alternative strategy for trypanosome survival in the mammalian bloodstream revealed through genome and transcriptome analysis of the ubiquitous bovine parasite Trypanosoma (Megatrypanum) theileri.</title>
        <authorList>
            <person name="Kelly S."/>
            <person name="Ivens A."/>
            <person name="Mott A."/>
            <person name="O'Neill E."/>
            <person name="Emms D."/>
            <person name="Macleod O."/>
            <person name="Voorheis P."/>
            <person name="Matthews J."/>
            <person name="Matthews K."/>
            <person name="Carrington M."/>
        </authorList>
    </citation>
    <scope>NUCLEOTIDE SEQUENCE [LARGE SCALE GENOMIC DNA]</scope>
    <source>
        <strain evidence="1">Edinburgh</strain>
    </source>
</reference>
<dbReference type="OrthoDB" id="245078at2759"/>
<evidence type="ECO:0000313" key="1">
    <source>
        <dbReference type="EMBL" id="ORC89288.1"/>
    </source>
</evidence>
<sequence length="218" mass="23235">MVYHGNCEPLFVPPVNQVRSGTDVVVERSRVCPTAVRAYRFLSDDLATQSEMCSAVLQVPSVGIACVTPSVSAAAAAAAHPTTVLTVWPDTTAADVAAVLLQKVRLDVDNAFVTISETDQTGAIKKTLDVVGKSQGGRFWSSDDSTAVYLVKLFTGSVSVEGNATLGTVATVEFRQVVSGDSFVFPLRRSGTVDVEVPITTLSYRLGDPLFFTCTRLR</sequence>
<dbReference type="Proteomes" id="UP000192257">
    <property type="component" value="Unassembled WGS sequence"/>
</dbReference>
<dbReference type="VEuPathDB" id="TriTrypDB:TM35_000132920"/>